<evidence type="ECO:0000259" key="8">
    <source>
        <dbReference type="Pfam" id="PF08281"/>
    </source>
</evidence>
<evidence type="ECO:0000256" key="4">
    <source>
        <dbReference type="ARBA" id="ARBA00023082"/>
    </source>
</evidence>
<sequence length="279" mass="30735">MQSTPLAEDFESHRRYLTAVAYRMLGSHADADDAVQEAWLRVAKATPDADDLRAWLTRVVSRICLDQLRSRTRRRESPLEQIPDAERAPDHDDPVARAESADRVGYALMLVLEQLSPDERLAYVLHDVFGLSFDEVAPLVERTAPAARKLASRARDRVRGAAPADPQQAATREQRRRVVDAFLAAARDGDFAGLLALLHPDVEFRQDLGADGVRILRGAEKVASSAAAYHRYAKGFDFEIVELGEGFAVVAIEGGMPVSLLFVTSEGDTIVAMETREIG</sequence>
<dbReference type="InterPro" id="IPR013249">
    <property type="entry name" value="RNA_pol_sigma70_r4_t2"/>
</dbReference>
<comment type="similarity">
    <text evidence="1">Belongs to the sigma-70 factor family. ECF subfamily.</text>
</comment>
<dbReference type="NCBIfam" id="TIGR02937">
    <property type="entry name" value="sigma70-ECF"/>
    <property type="match status" value="1"/>
</dbReference>
<dbReference type="GO" id="GO:0003677">
    <property type="term" value="F:DNA binding"/>
    <property type="evidence" value="ECO:0007669"/>
    <property type="project" value="InterPro"/>
</dbReference>
<dbReference type="Pfam" id="PF04542">
    <property type="entry name" value="Sigma70_r2"/>
    <property type="match status" value="1"/>
</dbReference>
<dbReference type="Pfam" id="PF08281">
    <property type="entry name" value="Sigma70_r4_2"/>
    <property type="match status" value="1"/>
</dbReference>
<evidence type="ECO:0000256" key="5">
    <source>
        <dbReference type="ARBA" id="ARBA00023163"/>
    </source>
</evidence>
<evidence type="ECO:0000256" key="3">
    <source>
        <dbReference type="ARBA" id="ARBA00023015"/>
    </source>
</evidence>
<dbReference type="GO" id="GO:0016987">
    <property type="term" value="F:sigma factor activity"/>
    <property type="evidence" value="ECO:0007669"/>
    <property type="project" value="UniProtKB-KW"/>
</dbReference>
<evidence type="ECO:0000256" key="2">
    <source>
        <dbReference type="ARBA" id="ARBA00011344"/>
    </source>
</evidence>
<evidence type="ECO:0000259" key="7">
    <source>
        <dbReference type="Pfam" id="PF04542"/>
    </source>
</evidence>
<accession>A0A0M2HL23</accession>
<keyword evidence="3" id="KW-0805">Transcription regulation</keyword>
<dbReference type="Proteomes" id="UP000033900">
    <property type="component" value="Unassembled WGS sequence"/>
</dbReference>
<comment type="caution">
    <text evidence="9">The sequence shown here is derived from an EMBL/GenBank/DDBJ whole genome shotgun (WGS) entry which is preliminary data.</text>
</comment>
<dbReference type="RefSeq" id="WP_045257783.1">
    <property type="nucleotide sequence ID" value="NZ_JYJB01000009.1"/>
</dbReference>
<dbReference type="STRING" id="273678.RS84_02179"/>
<dbReference type="InterPro" id="IPR013325">
    <property type="entry name" value="RNA_pol_sigma_r2"/>
</dbReference>
<feature type="domain" description="RNA polymerase sigma-70 region 2" evidence="7">
    <location>
        <begin position="10"/>
        <end position="74"/>
    </location>
</feature>
<organism evidence="9 10">
    <name type="scientific">Microbacterium hydrocarbonoxydans</name>
    <dbReference type="NCBI Taxonomy" id="273678"/>
    <lineage>
        <taxon>Bacteria</taxon>
        <taxon>Bacillati</taxon>
        <taxon>Actinomycetota</taxon>
        <taxon>Actinomycetes</taxon>
        <taxon>Micrococcales</taxon>
        <taxon>Microbacteriaceae</taxon>
        <taxon>Microbacterium</taxon>
    </lineage>
</organism>
<evidence type="ECO:0000313" key="10">
    <source>
        <dbReference type="Proteomes" id="UP000033900"/>
    </source>
</evidence>
<evidence type="ECO:0000313" key="9">
    <source>
        <dbReference type="EMBL" id="KJL47386.1"/>
    </source>
</evidence>
<keyword evidence="4" id="KW-0731">Sigma factor</keyword>
<dbReference type="InterPro" id="IPR014284">
    <property type="entry name" value="RNA_pol_sigma-70_dom"/>
</dbReference>
<dbReference type="OrthoDB" id="3211555at2"/>
<gene>
    <name evidence="9" type="primary">sigJ_2</name>
    <name evidence="9" type="ORF">RS84_02179</name>
</gene>
<dbReference type="InterPro" id="IPR052704">
    <property type="entry name" value="ECF_Sigma-70_Domain"/>
</dbReference>
<keyword evidence="5" id="KW-0804">Transcription</keyword>
<dbReference type="Gene3D" id="1.10.10.10">
    <property type="entry name" value="Winged helix-like DNA-binding domain superfamily/Winged helix DNA-binding domain"/>
    <property type="match status" value="1"/>
</dbReference>
<dbReference type="PANTHER" id="PTHR30173:SF43">
    <property type="entry name" value="ECF RNA POLYMERASE SIGMA FACTOR SIGI-RELATED"/>
    <property type="match status" value="1"/>
</dbReference>
<dbReference type="Gene3D" id="3.10.450.50">
    <property type="match status" value="1"/>
</dbReference>
<dbReference type="EMBL" id="JYJB01000009">
    <property type="protein sequence ID" value="KJL47386.1"/>
    <property type="molecule type" value="Genomic_DNA"/>
</dbReference>
<proteinExistence type="inferred from homology"/>
<evidence type="ECO:0000256" key="1">
    <source>
        <dbReference type="ARBA" id="ARBA00010641"/>
    </source>
</evidence>
<dbReference type="Gene3D" id="1.10.1740.10">
    <property type="match status" value="1"/>
</dbReference>
<dbReference type="SUPFAM" id="SSF54427">
    <property type="entry name" value="NTF2-like"/>
    <property type="match status" value="1"/>
</dbReference>
<dbReference type="AlphaFoldDB" id="A0A0M2HL23"/>
<dbReference type="PATRIC" id="fig|273678.4.peg.2183"/>
<dbReference type="SUPFAM" id="SSF88946">
    <property type="entry name" value="Sigma2 domain of RNA polymerase sigma factors"/>
    <property type="match status" value="1"/>
</dbReference>
<keyword evidence="10" id="KW-1185">Reference proteome</keyword>
<dbReference type="SUPFAM" id="SSF88659">
    <property type="entry name" value="Sigma3 and sigma4 domains of RNA polymerase sigma factors"/>
    <property type="match status" value="1"/>
</dbReference>
<comment type="subunit">
    <text evidence="2">Interacts transiently with the RNA polymerase catalytic core formed by RpoA, RpoB, RpoC and RpoZ (2 alpha, 1 beta, 1 beta' and 1 omega subunit) to form the RNA polymerase holoenzyme that can initiate transcription.</text>
</comment>
<dbReference type="InterPro" id="IPR013324">
    <property type="entry name" value="RNA_pol_sigma_r3/r4-like"/>
</dbReference>
<dbReference type="InterPro" id="IPR007627">
    <property type="entry name" value="RNA_pol_sigma70_r2"/>
</dbReference>
<protein>
    <submittedName>
        <fullName evidence="9">ECF RNA polymerase sigma factor SigJ</fullName>
    </submittedName>
</protein>
<dbReference type="PANTHER" id="PTHR30173">
    <property type="entry name" value="SIGMA 19 FACTOR"/>
    <property type="match status" value="1"/>
</dbReference>
<name>A0A0M2HL23_9MICO</name>
<dbReference type="InterPro" id="IPR036388">
    <property type="entry name" value="WH-like_DNA-bd_sf"/>
</dbReference>
<dbReference type="GO" id="GO:0006352">
    <property type="term" value="P:DNA-templated transcription initiation"/>
    <property type="evidence" value="ECO:0007669"/>
    <property type="project" value="InterPro"/>
</dbReference>
<reference evidence="9 10" key="1">
    <citation type="submission" date="2015-02" db="EMBL/GenBank/DDBJ databases">
        <title>Draft genome sequences of ten Microbacterium spp. with emphasis on heavy metal contaminated environments.</title>
        <authorList>
            <person name="Corretto E."/>
        </authorList>
    </citation>
    <scope>NUCLEOTIDE SEQUENCE [LARGE SCALE GENOMIC DNA]</scope>
    <source>
        <strain evidence="9 10">SA35</strain>
    </source>
</reference>
<feature type="region of interest" description="Disordered" evidence="6">
    <location>
        <begin position="74"/>
        <end position="97"/>
    </location>
</feature>
<feature type="domain" description="RNA polymerase sigma factor 70 region 4 type 2" evidence="8">
    <location>
        <begin position="107"/>
        <end position="157"/>
    </location>
</feature>
<dbReference type="InterPro" id="IPR032710">
    <property type="entry name" value="NTF2-like_dom_sf"/>
</dbReference>
<feature type="compositionally biased region" description="Basic and acidic residues" evidence="6">
    <location>
        <begin position="84"/>
        <end position="97"/>
    </location>
</feature>
<evidence type="ECO:0000256" key="6">
    <source>
        <dbReference type="SAM" id="MobiDB-lite"/>
    </source>
</evidence>